<reference evidence="1" key="1">
    <citation type="submission" date="2018-02" db="EMBL/GenBank/DDBJ databases">
        <title>Rhizophora mucronata_Transcriptome.</title>
        <authorList>
            <person name="Meera S.P."/>
            <person name="Sreeshan A."/>
            <person name="Augustine A."/>
        </authorList>
    </citation>
    <scope>NUCLEOTIDE SEQUENCE</scope>
    <source>
        <tissue evidence="1">Leaf</tissue>
    </source>
</reference>
<proteinExistence type="predicted"/>
<organism evidence="1">
    <name type="scientific">Rhizophora mucronata</name>
    <name type="common">Asiatic mangrove</name>
    <dbReference type="NCBI Taxonomy" id="61149"/>
    <lineage>
        <taxon>Eukaryota</taxon>
        <taxon>Viridiplantae</taxon>
        <taxon>Streptophyta</taxon>
        <taxon>Embryophyta</taxon>
        <taxon>Tracheophyta</taxon>
        <taxon>Spermatophyta</taxon>
        <taxon>Magnoliopsida</taxon>
        <taxon>eudicotyledons</taxon>
        <taxon>Gunneridae</taxon>
        <taxon>Pentapetalae</taxon>
        <taxon>rosids</taxon>
        <taxon>fabids</taxon>
        <taxon>Malpighiales</taxon>
        <taxon>Rhizophoraceae</taxon>
        <taxon>Rhizophora</taxon>
    </lineage>
</organism>
<evidence type="ECO:0000313" key="1">
    <source>
        <dbReference type="EMBL" id="MBX43517.1"/>
    </source>
</evidence>
<sequence>MLNHQYMIATSSQA</sequence>
<name>A0A2P2NLY0_RHIMU</name>
<dbReference type="EMBL" id="GGEC01063033">
    <property type="protein sequence ID" value="MBX43517.1"/>
    <property type="molecule type" value="Transcribed_RNA"/>
</dbReference>
<protein>
    <submittedName>
        <fullName evidence="1">Uncharacterized protein</fullName>
    </submittedName>
</protein>
<accession>A0A2P2NLY0</accession>